<sequence length="829" mass="94920">MDPNGSPETVPRLLAPLCERCRSLGATPDRFQVCPDTDSPAIPAAVRYSVSKARRGNCPLCVLILQAMQSCGNKSLKADKITEFSVQWDVDRPHVEDGAAVASNLQRLKVFWTRKETVASHGRQKDEMVLSNIGELLLVNVARAQHTLGNYMRAWLRSGNRTEERDVKGEIYLVSADTVPRQAGIQHYGDSKALILKWLHTCHTRHDDGHPLCRGDWKRRFRSLVDSTSFGVIDVVDKRLCSLPLENNEPARFVALSYNVSLRTETGGLSEVWDRFPRTIRDALKLVEDIGGKIHGGDGKSRPIRYVWIDLLCIVQDRPRSWKFNARNMDLIYGNAAFTICAADGANSNAGLLALHDSDKDNPRRAWITPEWNHRAWTFQERILSQRCVIFAGGRLYFQCCQTSWSQDDNPSEVANGMESAWRVLLHRAYRDLEQRPIRFFMTSVEKYTGRNLSFAQDILSAFDGVSRLMEWYLCADIFFGLPTSHFDLALLWKPLAGKSRRILASTRGYGRDELEFPSWSWCGWMDAEDPGKGAGVTYDGDFLGGCLDDIRDWLLNHTWIIWYVRNWEGDLRPLWERPTVPPSNRTNLIPQCRGYKSRRRPGCGWVNDLDVDENTALDGKVDDYGRPLRDRWFQDLARGQTAFSKRFPDHPFGVRGPDLEESGNHMFFHNRSGGWSSDHHHSFYKLRPDHRPYQPILQFWTLQCEFPVVRDDNSLARHHLQRFRIMDTSANRCGSVVMDKKWADERIKDGERCTFVALSEAKCITEEEKDSWAEYPGSAEEGSEWCCFYVMALTMDVKRGVSERVGLGKVFQLAFQRSDCTWSEIILG</sequence>
<dbReference type="InterPro" id="IPR010730">
    <property type="entry name" value="HET"/>
</dbReference>
<name>A0AAJ0FA26_9PEZI</name>
<proteinExistence type="predicted"/>
<dbReference type="AlphaFoldDB" id="A0AAJ0FA26"/>
<gene>
    <name evidence="2" type="ORF">QBC47DRAFT_415530</name>
</gene>
<protein>
    <recommendedName>
        <fullName evidence="1">Heterokaryon incompatibility domain-containing protein</fullName>
    </recommendedName>
</protein>
<keyword evidence="3" id="KW-1185">Reference proteome</keyword>
<comment type="caution">
    <text evidence="2">The sequence shown here is derived from an EMBL/GenBank/DDBJ whole genome shotgun (WGS) entry which is preliminary data.</text>
</comment>
<reference evidence="2" key="1">
    <citation type="submission" date="2023-06" db="EMBL/GenBank/DDBJ databases">
        <title>Genome-scale phylogeny and comparative genomics of the fungal order Sordariales.</title>
        <authorList>
            <consortium name="Lawrence Berkeley National Laboratory"/>
            <person name="Hensen N."/>
            <person name="Bonometti L."/>
            <person name="Westerberg I."/>
            <person name="Brannstrom I.O."/>
            <person name="Guillou S."/>
            <person name="Cros-Aarteil S."/>
            <person name="Calhoun S."/>
            <person name="Haridas S."/>
            <person name="Kuo A."/>
            <person name="Mondo S."/>
            <person name="Pangilinan J."/>
            <person name="Riley R."/>
            <person name="Labutti K."/>
            <person name="Andreopoulos B."/>
            <person name="Lipzen A."/>
            <person name="Chen C."/>
            <person name="Yanf M."/>
            <person name="Daum C."/>
            <person name="Ng V."/>
            <person name="Clum A."/>
            <person name="Steindorff A."/>
            <person name="Ohm R."/>
            <person name="Martin F."/>
            <person name="Silar P."/>
            <person name="Natvig D."/>
            <person name="Lalanne C."/>
            <person name="Gautier V."/>
            <person name="Ament-Velasquez S.L."/>
            <person name="Kruys A."/>
            <person name="Hutchinson M.I."/>
            <person name="Powell A.J."/>
            <person name="Barry K."/>
            <person name="Miller A.N."/>
            <person name="Grigoriev I.V."/>
            <person name="Debuchy R."/>
            <person name="Gladieux P."/>
            <person name="Thoren M.H."/>
            <person name="Johannesson H."/>
        </authorList>
    </citation>
    <scope>NUCLEOTIDE SEQUENCE</scope>
    <source>
        <strain evidence="2">PSN4</strain>
    </source>
</reference>
<dbReference type="EMBL" id="MU839837">
    <property type="protein sequence ID" value="KAK1753779.1"/>
    <property type="molecule type" value="Genomic_DNA"/>
</dbReference>
<dbReference type="Pfam" id="PF06985">
    <property type="entry name" value="HET"/>
    <property type="match status" value="1"/>
</dbReference>
<organism evidence="2 3">
    <name type="scientific">Echria macrotheca</name>
    <dbReference type="NCBI Taxonomy" id="438768"/>
    <lineage>
        <taxon>Eukaryota</taxon>
        <taxon>Fungi</taxon>
        <taxon>Dikarya</taxon>
        <taxon>Ascomycota</taxon>
        <taxon>Pezizomycotina</taxon>
        <taxon>Sordariomycetes</taxon>
        <taxon>Sordariomycetidae</taxon>
        <taxon>Sordariales</taxon>
        <taxon>Schizotheciaceae</taxon>
        <taxon>Echria</taxon>
    </lineage>
</organism>
<dbReference type="Proteomes" id="UP001239445">
    <property type="component" value="Unassembled WGS sequence"/>
</dbReference>
<dbReference type="PANTHER" id="PTHR33112">
    <property type="entry name" value="DOMAIN PROTEIN, PUTATIVE-RELATED"/>
    <property type="match status" value="1"/>
</dbReference>
<evidence type="ECO:0000259" key="1">
    <source>
        <dbReference type="Pfam" id="PF06985"/>
    </source>
</evidence>
<dbReference type="PANTHER" id="PTHR33112:SF12">
    <property type="entry name" value="HETEROKARYON INCOMPATIBILITY DOMAIN-CONTAINING PROTEIN"/>
    <property type="match status" value="1"/>
</dbReference>
<evidence type="ECO:0000313" key="3">
    <source>
        <dbReference type="Proteomes" id="UP001239445"/>
    </source>
</evidence>
<accession>A0AAJ0FA26</accession>
<feature type="domain" description="Heterokaryon incompatibility" evidence="1">
    <location>
        <begin position="271"/>
        <end position="361"/>
    </location>
</feature>
<evidence type="ECO:0000313" key="2">
    <source>
        <dbReference type="EMBL" id="KAK1753779.1"/>
    </source>
</evidence>